<evidence type="ECO:0000259" key="12">
    <source>
        <dbReference type="Pfam" id="PF01435"/>
    </source>
</evidence>
<feature type="transmembrane region" description="Helical" evidence="11">
    <location>
        <begin position="67"/>
        <end position="87"/>
    </location>
</feature>
<evidence type="ECO:0000256" key="9">
    <source>
        <dbReference type="ARBA" id="ARBA00023049"/>
    </source>
</evidence>
<gene>
    <name evidence="13" type="ORF">C4K68_06510</name>
</gene>
<keyword evidence="5" id="KW-0479">Metal-binding</keyword>
<accession>A0A2S5KU45</accession>
<evidence type="ECO:0000256" key="3">
    <source>
        <dbReference type="ARBA" id="ARBA00022670"/>
    </source>
</evidence>
<dbReference type="GO" id="GO:0004222">
    <property type="term" value="F:metalloendopeptidase activity"/>
    <property type="evidence" value="ECO:0007669"/>
    <property type="project" value="InterPro"/>
</dbReference>
<dbReference type="EMBL" id="PRLP01000017">
    <property type="protein sequence ID" value="PPC78280.1"/>
    <property type="molecule type" value="Genomic_DNA"/>
</dbReference>
<dbReference type="Pfam" id="PF01435">
    <property type="entry name" value="Peptidase_M48"/>
    <property type="match status" value="1"/>
</dbReference>
<feature type="domain" description="Peptidase M48" evidence="12">
    <location>
        <begin position="115"/>
        <end position="335"/>
    </location>
</feature>
<keyword evidence="3" id="KW-0645">Protease</keyword>
<feature type="transmembrane region" description="Helical" evidence="11">
    <location>
        <begin position="233"/>
        <end position="254"/>
    </location>
</feature>
<proteinExistence type="predicted"/>
<dbReference type="GO" id="GO:0046872">
    <property type="term" value="F:metal ion binding"/>
    <property type="evidence" value="ECO:0007669"/>
    <property type="project" value="UniProtKB-KW"/>
</dbReference>
<comment type="cofactor">
    <cofactor evidence="1">
        <name>Zn(2+)</name>
        <dbReference type="ChEBI" id="CHEBI:29105"/>
    </cofactor>
</comment>
<dbReference type="PANTHER" id="PTHR43221">
    <property type="entry name" value="PROTEASE HTPX"/>
    <property type="match status" value="1"/>
</dbReference>
<dbReference type="InterPro" id="IPR050083">
    <property type="entry name" value="HtpX_protease"/>
</dbReference>
<keyword evidence="7" id="KW-0862">Zinc</keyword>
<evidence type="ECO:0000256" key="7">
    <source>
        <dbReference type="ARBA" id="ARBA00022833"/>
    </source>
</evidence>
<evidence type="ECO:0000256" key="10">
    <source>
        <dbReference type="ARBA" id="ARBA00023136"/>
    </source>
</evidence>
<dbReference type="Proteomes" id="UP000238196">
    <property type="component" value="Unassembled WGS sequence"/>
</dbReference>
<evidence type="ECO:0000256" key="4">
    <source>
        <dbReference type="ARBA" id="ARBA00022692"/>
    </source>
</evidence>
<keyword evidence="4 11" id="KW-0812">Transmembrane</keyword>
<evidence type="ECO:0000256" key="8">
    <source>
        <dbReference type="ARBA" id="ARBA00022989"/>
    </source>
</evidence>
<dbReference type="InterPro" id="IPR001915">
    <property type="entry name" value="Peptidase_M48"/>
</dbReference>
<evidence type="ECO:0000256" key="2">
    <source>
        <dbReference type="ARBA" id="ARBA00022475"/>
    </source>
</evidence>
<keyword evidence="9" id="KW-0482">Metalloprotease</keyword>
<dbReference type="AlphaFoldDB" id="A0A2S5KU45"/>
<comment type="caution">
    <text evidence="13">The sequence shown here is derived from an EMBL/GenBank/DDBJ whole genome shotgun (WGS) entry which is preliminary data.</text>
</comment>
<keyword evidence="2" id="KW-1003">Cell membrane</keyword>
<evidence type="ECO:0000256" key="5">
    <source>
        <dbReference type="ARBA" id="ARBA00022723"/>
    </source>
</evidence>
<keyword evidence="6" id="KW-0378">Hydrolase</keyword>
<keyword evidence="10 11" id="KW-0472">Membrane</keyword>
<dbReference type="PANTHER" id="PTHR43221:SF2">
    <property type="entry name" value="PROTEASE HTPX HOMOLOG"/>
    <property type="match status" value="1"/>
</dbReference>
<dbReference type="CDD" id="cd07340">
    <property type="entry name" value="M48B_Htpx_like"/>
    <property type="match status" value="1"/>
</dbReference>
<sequence length="673" mass="74227">MLFFNWQEAARRKTRLLLVLMVLAVIFLSALTVLMLALFEELQRHQGIDTLLISPSLLLTHFTPEQFARVFMGVALVVGVGSTYRIASLSEGGYRIAESLGGRAVRADTDDFYERRLLNVVEEMALASGCSVPGVFVLDNEHGINAFAAGHDLDDAVIAVTRGTLEQLGRDELEGVIAHEFSHIVHGDMRLNIRLMGVVFGITMLAQLGRILLQFGNGARHNLDRNKKDAVPFALFGLGLMLVGFIGGLLASAIRAAISRTREYLADASAVQYTRNTEGIANALKRIGGYELSSHLINPRAAEVSHMLFGAGSLFSMLDLFSSHPTLDERIKRLEPGWKGGYLPERNPLERMTEQMQSRARPQAGSSLHASLAATAAMLASRDLAQPLVTEQQRKTSDTMSTMGAPTEAQHNFARTWLQRLPAPLYQAAHASQQAPLLLLAMLLPADEAESQRLIGQLAIPLSDRNDLQQLHAGLVRLADSDRLALAEIALPTLRDSTPNLRQHLLTQVHTLVMADGKVSLFEWALTLMVQHQVDQLDKRRTISSSHRQISQTRNDIHTLLATLCHFSAMHSDDQQAAYNQALQLMRLPPQPLPARASLEQLQGAIRHCGRLLPLAKQKLLQACCQCIEFDGRVNQQEAQALRIIALLCGCPIPPLIYDAVDQQDIRYQPTDG</sequence>
<evidence type="ECO:0000256" key="11">
    <source>
        <dbReference type="SAM" id="Phobius"/>
    </source>
</evidence>
<keyword evidence="8 11" id="KW-1133">Transmembrane helix</keyword>
<name>A0A2S5KU45_9PROT</name>
<organism evidence="13 14">
    <name type="scientific">Proteobacteria bacterium 228</name>
    <dbReference type="NCBI Taxonomy" id="2083153"/>
    <lineage>
        <taxon>Bacteria</taxon>
        <taxon>Pseudomonadati</taxon>
        <taxon>Pseudomonadota</taxon>
    </lineage>
</organism>
<feature type="transmembrane region" description="Helical" evidence="11">
    <location>
        <begin position="191"/>
        <end position="213"/>
    </location>
</feature>
<evidence type="ECO:0000313" key="13">
    <source>
        <dbReference type="EMBL" id="PPC78280.1"/>
    </source>
</evidence>
<dbReference type="GO" id="GO:0006508">
    <property type="term" value="P:proteolysis"/>
    <property type="evidence" value="ECO:0007669"/>
    <property type="project" value="UniProtKB-KW"/>
</dbReference>
<feature type="transmembrane region" description="Helical" evidence="11">
    <location>
        <begin position="16"/>
        <end position="39"/>
    </location>
</feature>
<reference evidence="13 14" key="1">
    <citation type="submission" date="2018-02" db="EMBL/GenBank/DDBJ databases">
        <title>novel marine gammaproteobacteria from coastal saline agro ecosystem.</title>
        <authorList>
            <person name="Krishnan R."/>
            <person name="Ramesh Kumar N."/>
        </authorList>
    </citation>
    <scope>NUCLEOTIDE SEQUENCE [LARGE SCALE GENOMIC DNA]</scope>
    <source>
        <strain evidence="13 14">228</strain>
    </source>
</reference>
<evidence type="ECO:0000256" key="6">
    <source>
        <dbReference type="ARBA" id="ARBA00022801"/>
    </source>
</evidence>
<protein>
    <recommendedName>
        <fullName evidence="12">Peptidase M48 domain-containing protein</fullName>
    </recommendedName>
</protein>
<dbReference type="OrthoDB" id="15218at2"/>
<evidence type="ECO:0000256" key="1">
    <source>
        <dbReference type="ARBA" id="ARBA00001947"/>
    </source>
</evidence>
<evidence type="ECO:0000313" key="14">
    <source>
        <dbReference type="Proteomes" id="UP000238196"/>
    </source>
</evidence>
<dbReference type="Gene3D" id="3.30.2010.10">
    <property type="entry name" value="Metalloproteases ('zincins'), catalytic domain"/>
    <property type="match status" value="1"/>
</dbReference>